<proteinExistence type="predicted"/>
<dbReference type="Proteomes" id="UP001243330">
    <property type="component" value="Unassembled WGS sequence"/>
</dbReference>
<keyword evidence="2" id="KW-1185">Reference proteome</keyword>
<organism evidence="1 2">
    <name type="scientific">Colletotrichum chrysophilum</name>
    <dbReference type="NCBI Taxonomy" id="1836956"/>
    <lineage>
        <taxon>Eukaryota</taxon>
        <taxon>Fungi</taxon>
        <taxon>Dikarya</taxon>
        <taxon>Ascomycota</taxon>
        <taxon>Pezizomycotina</taxon>
        <taxon>Sordariomycetes</taxon>
        <taxon>Hypocreomycetidae</taxon>
        <taxon>Glomerellales</taxon>
        <taxon>Glomerellaceae</taxon>
        <taxon>Colletotrichum</taxon>
        <taxon>Colletotrichum gloeosporioides species complex</taxon>
    </lineage>
</organism>
<evidence type="ECO:0000313" key="2">
    <source>
        <dbReference type="Proteomes" id="UP001243330"/>
    </source>
</evidence>
<dbReference type="EMBL" id="JAQOWY010000848">
    <property type="protein sequence ID" value="KAK1838352.1"/>
    <property type="molecule type" value="Genomic_DNA"/>
</dbReference>
<comment type="caution">
    <text evidence="1">The sequence shown here is derived from an EMBL/GenBank/DDBJ whole genome shotgun (WGS) entry which is preliminary data.</text>
</comment>
<dbReference type="AlphaFoldDB" id="A0AAD9E8A9"/>
<name>A0AAD9E8A9_9PEZI</name>
<reference evidence="1" key="1">
    <citation type="submission" date="2023-01" db="EMBL/GenBank/DDBJ databases">
        <title>Colletotrichum chrysophilum M932 genome sequence.</title>
        <authorList>
            <person name="Baroncelli R."/>
        </authorList>
    </citation>
    <scope>NUCLEOTIDE SEQUENCE</scope>
    <source>
        <strain evidence="1">M932</strain>
    </source>
</reference>
<accession>A0AAD9E8A9</accession>
<protein>
    <submittedName>
        <fullName evidence="1">Uncharacterized protein</fullName>
    </submittedName>
</protein>
<evidence type="ECO:0000313" key="1">
    <source>
        <dbReference type="EMBL" id="KAK1838352.1"/>
    </source>
</evidence>
<gene>
    <name evidence="1" type="ORF">CCHR01_19030</name>
</gene>
<sequence>MCDYSLKTVSCIVPQGPCLSIPDFSCPWKPKTTQEMCCCCDPTPFAPNMRCAPIAKNAGCFCASVKCPFNFDDKMLPPWYQGDFNAPSEYAHSELKP</sequence>